<keyword evidence="8" id="KW-1278">Translocase</keyword>
<dbReference type="InterPro" id="IPR023214">
    <property type="entry name" value="HAD_sf"/>
</dbReference>
<dbReference type="SUPFAM" id="SSF56784">
    <property type="entry name" value="HAD-like"/>
    <property type="match status" value="1"/>
</dbReference>
<evidence type="ECO:0000256" key="5">
    <source>
        <dbReference type="ARBA" id="ARBA00022723"/>
    </source>
</evidence>
<protein>
    <recommendedName>
        <fullName evidence="2">P-type Cu(+) transporter</fullName>
        <ecNumber evidence="2">7.2.2.8</ecNumber>
    </recommendedName>
</protein>
<evidence type="ECO:0000256" key="12">
    <source>
        <dbReference type="ARBA" id="ARBA00023136"/>
    </source>
</evidence>
<keyword evidence="6" id="KW-0677">Repeat</keyword>
<keyword evidence="5" id="KW-0479">Metal-binding</keyword>
<dbReference type="EMBL" id="JABSWW010000001">
    <property type="protein sequence ID" value="NRT90733.1"/>
    <property type="molecule type" value="Genomic_DNA"/>
</dbReference>
<dbReference type="InterPro" id="IPR023299">
    <property type="entry name" value="ATPase_P-typ_cyto_dom_N"/>
</dbReference>
<dbReference type="GO" id="GO:0016020">
    <property type="term" value="C:membrane"/>
    <property type="evidence" value="ECO:0007669"/>
    <property type="project" value="UniProtKB-SubCell"/>
</dbReference>
<evidence type="ECO:0000313" key="15">
    <source>
        <dbReference type="EMBL" id="NRT90733.1"/>
    </source>
</evidence>
<keyword evidence="11" id="KW-0406">Ion transport</keyword>
<dbReference type="Pfam" id="PF00702">
    <property type="entry name" value="Hydrolase"/>
    <property type="match status" value="1"/>
</dbReference>
<comment type="catalytic activity">
    <reaction evidence="13">
        <text>Cu(+)(in) + ATP + H2O = Cu(+)(out) + ADP + phosphate + H(+)</text>
        <dbReference type="Rhea" id="RHEA:25792"/>
        <dbReference type="ChEBI" id="CHEBI:15377"/>
        <dbReference type="ChEBI" id="CHEBI:15378"/>
        <dbReference type="ChEBI" id="CHEBI:30616"/>
        <dbReference type="ChEBI" id="CHEBI:43474"/>
        <dbReference type="ChEBI" id="CHEBI:49552"/>
        <dbReference type="ChEBI" id="CHEBI:456216"/>
        <dbReference type="EC" id="7.2.2.8"/>
    </reaction>
</comment>
<reference evidence="15" key="1">
    <citation type="submission" date="2020-05" db="EMBL/GenBank/DDBJ databases">
        <authorList>
            <person name="Brown S."/>
            <person name="Huntemann M."/>
            <person name="Clum A."/>
            <person name="Spunde A."/>
            <person name="Palaniappan K."/>
            <person name="Ritter S."/>
            <person name="Mikhailova N."/>
            <person name="Chen I.-M."/>
            <person name="Stamatis D."/>
            <person name="Reddy T."/>
            <person name="O'Malley R."/>
            <person name="Daum C."/>
            <person name="Shapiro N."/>
            <person name="Ivanova N."/>
            <person name="Kyrpides N."/>
            <person name="Woyke T."/>
        </authorList>
    </citation>
    <scope>NUCLEOTIDE SEQUENCE</scope>
    <source>
        <strain evidence="15">DJ080</strain>
    </source>
</reference>
<keyword evidence="7" id="KW-0187">Copper transport</keyword>
<feature type="transmembrane region" description="Helical" evidence="14">
    <location>
        <begin position="171"/>
        <end position="193"/>
    </location>
</feature>
<evidence type="ECO:0000256" key="1">
    <source>
        <dbReference type="ARBA" id="ARBA00004370"/>
    </source>
</evidence>
<keyword evidence="4 14" id="KW-0812">Transmembrane</keyword>
<dbReference type="InterPro" id="IPR001757">
    <property type="entry name" value="P_typ_ATPase"/>
</dbReference>
<evidence type="ECO:0000256" key="14">
    <source>
        <dbReference type="SAM" id="Phobius"/>
    </source>
</evidence>
<evidence type="ECO:0000256" key="9">
    <source>
        <dbReference type="ARBA" id="ARBA00022989"/>
    </source>
</evidence>
<dbReference type="NCBIfam" id="TIGR01494">
    <property type="entry name" value="ATPase_P-type"/>
    <property type="match status" value="1"/>
</dbReference>
<organism evidence="15 16">
    <name type="scientific">Clostridium beijerinckii</name>
    <name type="common">Clostridium MP</name>
    <dbReference type="NCBI Taxonomy" id="1520"/>
    <lineage>
        <taxon>Bacteria</taxon>
        <taxon>Bacillati</taxon>
        <taxon>Bacillota</taxon>
        <taxon>Clostridia</taxon>
        <taxon>Eubacteriales</taxon>
        <taxon>Clostridiaceae</taxon>
        <taxon>Clostridium</taxon>
    </lineage>
</organism>
<keyword evidence="10" id="KW-0186">Copper</keyword>
<name>A0AAX0B6A6_CLOBE</name>
<dbReference type="GO" id="GO:0016887">
    <property type="term" value="F:ATP hydrolysis activity"/>
    <property type="evidence" value="ECO:0007669"/>
    <property type="project" value="InterPro"/>
</dbReference>
<dbReference type="Gene3D" id="3.40.1110.10">
    <property type="entry name" value="Calcium-transporting ATPase, cytoplasmic domain N"/>
    <property type="match status" value="1"/>
</dbReference>
<dbReference type="GO" id="GO:0055070">
    <property type="term" value="P:copper ion homeostasis"/>
    <property type="evidence" value="ECO:0007669"/>
    <property type="project" value="TreeGrafter"/>
</dbReference>
<keyword evidence="12 14" id="KW-0472">Membrane</keyword>
<evidence type="ECO:0000313" key="16">
    <source>
        <dbReference type="Proteomes" id="UP001193748"/>
    </source>
</evidence>
<evidence type="ECO:0000256" key="11">
    <source>
        <dbReference type="ARBA" id="ARBA00023065"/>
    </source>
</evidence>
<accession>A0AAX0B6A6</accession>
<evidence type="ECO:0000256" key="3">
    <source>
        <dbReference type="ARBA" id="ARBA00022448"/>
    </source>
</evidence>
<keyword evidence="9 14" id="KW-1133">Transmembrane helix</keyword>
<evidence type="ECO:0000256" key="6">
    <source>
        <dbReference type="ARBA" id="ARBA00022737"/>
    </source>
</evidence>
<evidence type="ECO:0000256" key="7">
    <source>
        <dbReference type="ARBA" id="ARBA00022796"/>
    </source>
</evidence>
<gene>
    <name evidence="15" type="ORF">B0H41_004412</name>
</gene>
<reference evidence="15" key="2">
    <citation type="journal article" date="2022" name="Nat. Biotechnol.">
        <title>Carbon-negative production of acetone and isopropanol by gas fermentation at industrial pilot scale.</title>
        <authorList>
            <person name="Liew F.E."/>
            <person name="Nogle R."/>
            <person name="Abdalla T."/>
            <person name="Rasor B.J."/>
            <person name="Canter C."/>
            <person name="Jensen R.O."/>
            <person name="Wang L."/>
            <person name="Strutz J."/>
            <person name="Chirania P."/>
            <person name="De Tissera S."/>
            <person name="Mueller A.P."/>
            <person name="Ruan Z."/>
            <person name="Gao A."/>
            <person name="Tran L."/>
            <person name="Engle N.L."/>
            <person name="Bromley J.C."/>
            <person name="Daniell J."/>
            <person name="Conrado R."/>
            <person name="Tschaplinski T.J."/>
            <person name="Giannone R.J."/>
            <person name="Hettich R.L."/>
            <person name="Karim A.S."/>
            <person name="Simpson S.D."/>
            <person name="Brown S.D."/>
            <person name="Leang C."/>
            <person name="Jewett M.C."/>
            <person name="Kopke M."/>
        </authorList>
    </citation>
    <scope>NUCLEOTIDE SEQUENCE</scope>
    <source>
        <strain evidence="15">DJ080</strain>
    </source>
</reference>
<dbReference type="EC" id="7.2.2.8" evidence="2"/>
<dbReference type="AlphaFoldDB" id="A0AAX0B6A6"/>
<dbReference type="PANTHER" id="PTHR43520:SF8">
    <property type="entry name" value="P-TYPE CU(+) TRANSPORTER"/>
    <property type="match status" value="1"/>
</dbReference>
<feature type="transmembrane region" description="Helical" evidence="14">
    <location>
        <begin position="199"/>
        <end position="218"/>
    </location>
</feature>
<dbReference type="PRINTS" id="PR00119">
    <property type="entry name" value="CATATPASE"/>
</dbReference>
<proteinExistence type="predicted"/>
<evidence type="ECO:0000256" key="13">
    <source>
        <dbReference type="ARBA" id="ARBA00049289"/>
    </source>
</evidence>
<dbReference type="GO" id="GO:0005524">
    <property type="term" value="F:ATP binding"/>
    <property type="evidence" value="ECO:0007669"/>
    <property type="project" value="InterPro"/>
</dbReference>
<evidence type="ECO:0000256" key="4">
    <source>
        <dbReference type="ARBA" id="ARBA00022692"/>
    </source>
</evidence>
<dbReference type="GO" id="GO:0005507">
    <property type="term" value="F:copper ion binding"/>
    <property type="evidence" value="ECO:0007669"/>
    <property type="project" value="TreeGrafter"/>
</dbReference>
<dbReference type="InterPro" id="IPR036412">
    <property type="entry name" value="HAD-like_sf"/>
</dbReference>
<dbReference type="Proteomes" id="UP001193748">
    <property type="component" value="Unassembled WGS sequence"/>
</dbReference>
<evidence type="ECO:0000256" key="10">
    <source>
        <dbReference type="ARBA" id="ARBA00023008"/>
    </source>
</evidence>
<keyword evidence="3" id="KW-0813">Transport</keyword>
<dbReference type="GO" id="GO:0140581">
    <property type="term" value="F:P-type monovalent copper transporter activity"/>
    <property type="evidence" value="ECO:0007669"/>
    <property type="project" value="UniProtKB-EC"/>
</dbReference>
<dbReference type="PANTHER" id="PTHR43520">
    <property type="entry name" value="ATP7, ISOFORM B"/>
    <property type="match status" value="1"/>
</dbReference>
<dbReference type="FunFam" id="3.40.50.1000:FF:000031">
    <property type="entry name" value="Probable copper-transporting ATPase HMA5"/>
    <property type="match status" value="1"/>
</dbReference>
<dbReference type="Gene3D" id="3.40.50.1000">
    <property type="entry name" value="HAD superfamily/HAD-like"/>
    <property type="match status" value="1"/>
</dbReference>
<comment type="subcellular location">
    <subcellularLocation>
        <location evidence="1">Membrane</location>
    </subcellularLocation>
</comment>
<evidence type="ECO:0000256" key="8">
    <source>
        <dbReference type="ARBA" id="ARBA00022967"/>
    </source>
</evidence>
<dbReference type="GO" id="GO:0043682">
    <property type="term" value="F:P-type divalent copper transporter activity"/>
    <property type="evidence" value="ECO:0007669"/>
    <property type="project" value="TreeGrafter"/>
</dbReference>
<evidence type="ECO:0000256" key="2">
    <source>
        <dbReference type="ARBA" id="ARBA00012517"/>
    </source>
</evidence>
<sequence>MIEKNIDIAMLADESDRLAAEGKTPMYVAVDNTLSGIVAVADTVKPSSKKAIEALHNMGIKVAMITGDNKKTADAIAKQVGIDIVLAEVLPEDKANEVKKLQGENMKVAMVGDGINDAPALAQSDVGIAIGSGTDVAIESADIVLMKSDLMDVITAIKLSKATIKNIKQNLFWAFGYNVLGIPVAMGILHVFGGPLLNPMIAAAAMSLSSVSVLTNALRLKNFKA</sequence>
<comment type="caution">
    <text evidence="15">The sequence shown here is derived from an EMBL/GenBank/DDBJ whole genome shotgun (WGS) entry which is preliminary data.</text>
</comment>